<evidence type="ECO:0000256" key="4">
    <source>
        <dbReference type="SAM" id="MobiDB-lite"/>
    </source>
</evidence>
<evidence type="ECO:0000256" key="1">
    <source>
        <dbReference type="ARBA" id="ARBA00004613"/>
    </source>
</evidence>
<dbReference type="Gene3D" id="2.30.110.50">
    <property type="match status" value="1"/>
</dbReference>
<comment type="caution">
    <text evidence="7">The sequence shown here is derived from an EMBL/GenBank/DDBJ whole genome shotgun (WGS) entry which is preliminary data.</text>
</comment>
<keyword evidence="8" id="KW-1185">Reference proteome</keyword>
<dbReference type="EMBL" id="JAEUXJ010000017">
    <property type="protein sequence ID" value="MBL6458669.1"/>
    <property type="molecule type" value="Genomic_DNA"/>
</dbReference>
<evidence type="ECO:0000313" key="8">
    <source>
        <dbReference type="Proteomes" id="UP000606490"/>
    </source>
</evidence>
<dbReference type="InterPro" id="IPR006531">
    <property type="entry name" value="Gp5/Vgr_OB"/>
</dbReference>
<dbReference type="Pfam" id="PF04717">
    <property type="entry name" value="Phage_base_V"/>
    <property type="match status" value="1"/>
</dbReference>
<dbReference type="InterPro" id="IPR006533">
    <property type="entry name" value="T6SS_Vgr_RhsGE"/>
</dbReference>
<comment type="subcellular location">
    <subcellularLocation>
        <location evidence="1">Secreted</location>
    </subcellularLocation>
</comment>
<dbReference type="SUPFAM" id="SSF69279">
    <property type="entry name" value="Phage tail proteins"/>
    <property type="match status" value="2"/>
</dbReference>
<dbReference type="RefSeq" id="WP_202828411.1">
    <property type="nucleotide sequence ID" value="NZ_JAEUXJ010000017.1"/>
</dbReference>
<dbReference type="Gene3D" id="2.40.50.230">
    <property type="entry name" value="Gp5 N-terminal domain"/>
    <property type="match status" value="1"/>
</dbReference>
<organism evidence="7 8">
    <name type="scientific">Belnapia mucosa</name>
    <dbReference type="NCBI Taxonomy" id="2804532"/>
    <lineage>
        <taxon>Bacteria</taxon>
        <taxon>Pseudomonadati</taxon>
        <taxon>Pseudomonadota</taxon>
        <taxon>Alphaproteobacteria</taxon>
        <taxon>Acetobacterales</taxon>
        <taxon>Roseomonadaceae</taxon>
        <taxon>Belnapia</taxon>
    </lineage>
</organism>
<dbReference type="Proteomes" id="UP000606490">
    <property type="component" value="Unassembled WGS sequence"/>
</dbReference>
<evidence type="ECO:0000259" key="5">
    <source>
        <dbReference type="Pfam" id="PF04717"/>
    </source>
</evidence>
<gene>
    <name evidence="7" type="primary">tssI</name>
    <name evidence="7" type="ORF">JMJ55_25360</name>
</gene>
<feature type="region of interest" description="Disordered" evidence="4">
    <location>
        <begin position="470"/>
        <end position="492"/>
    </location>
</feature>
<dbReference type="Pfam" id="PF05954">
    <property type="entry name" value="Phage_GPD"/>
    <property type="match status" value="1"/>
</dbReference>
<dbReference type="Gene3D" id="4.10.220.110">
    <property type="match status" value="1"/>
</dbReference>
<evidence type="ECO:0000259" key="6">
    <source>
        <dbReference type="Pfam" id="PF22178"/>
    </source>
</evidence>
<dbReference type="NCBIfam" id="TIGR01646">
    <property type="entry name" value="vgr_GE"/>
    <property type="match status" value="1"/>
</dbReference>
<dbReference type="InterPro" id="IPR017847">
    <property type="entry name" value="T6SS_RhsGE_Vgr_subset"/>
</dbReference>
<feature type="domain" description="Gp5/Type VI secretion system Vgr C-terminal trimerisation" evidence="6">
    <location>
        <begin position="473"/>
        <end position="539"/>
    </location>
</feature>
<dbReference type="SUPFAM" id="SSF69349">
    <property type="entry name" value="Phage fibre proteins"/>
    <property type="match status" value="1"/>
</dbReference>
<accession>A0ABS1VAH6</accession>
<evidence type="ECO:0000256" key="3">
    <source>
        <dbReference type="ARBA" id="ARBA00022525"/>
    </source>
</evidence>
<protein>
    <submittedName>
        <fullName evidence="7">Type VI secretion system tip protein VgrG</fullName>
    </submittedName>
</protein>
<evidence type="ECO:0000256" key="2">
    <source>
        <dbReference type="ARBA" id="ARBA00005558"/>
    </source>
</evidence>
<name>A0ABS1VAH6_9PROT</name>
<sequence>MWKEEGSIVAKQREARLHLEAPSPMTLLRLTGREEVSRVFSYDLTLLSPNFDIDLERLLGSGVTVEIEVEGGVRPIHGIVADAAFRGEVSDQARYDLVLVPWLWFLGRRTDCRIFQHLSAIEIVKRVVAAHGGPLRERLSGHYAERDYCVQYRESDLNFVCRLLEEEGVFFFFEHSAGRHEMVLVDDPSRCPERPGYGTVPFFPPGDPARRERDHLDRWEILARARTARTAMRSFDFKQPSRPLEAGGHEASCHPRDDQEAYDYPGRFVSAGTGDTRARVRLEELRADRRRVRATGDAVGLACGHRFALANFPRAEQNTEHLVLAMDTVVEVEPPRTEAGPASEPYRCAIEAMSTRQPFRPARLTPRPVVQGPQTAIVTGPAGEEIYTDEHGRVKVQFHWDRLGRSDANSSCWLRVSQAWAGAGWGAIQIPRIGQEVIVDFLEGDPDQPIITGRVYNAHQRPPHGLPAAAVKSGIRSNSTKGGGGSSELTFDDTKGKEQVYLHAQHDMKSVVEHDETHTVATGTYTHTVVEKSAERNSKGQNLVRSTKANVQVEAETYIQLHVGLSTLTMDKDGLVQISAKNIILDAQTISFSGKTSVETVGGLVNSTAQGTNTIKGALVKIN</sequence>
<proteinExistence type="inferred from homology"/>
<dbReference type="Gene3D" id="3.55.50.10">
    <property type="entry name" value="Baseplate protein-like domains"/>
    <property type="match status" value="1"/>
</dbReference>
<reference evidence="7 8" key="1">
    <citation type="submission" date="2021-01" db="EMBL/GenBank/DDBJ databases">
        <title>Belnapia mucosa sp. nov. and Belnapia arida sp. nov., isolated from the Tabernas Desert (Almeria, Spain).</title>
        <authorList>
            <person name="Molina-Menor E."/>
            <person name="Vidal-Verdu A."/>
            <person name="Calonge A."/>
            <person name="Satari L."/>
            <person name="Pereto Magraner J."/>
            <person name="Porcar Miralles M."/>
        </authorList>
    </citation>
    <scope>NUCLEOTIDE SEQUENCE [LARGE SCALE GENOMIC DNA]</scope>
    <source>
        <strain evidence="7 8">T6</strain>
    </source>
</reference>
<dbReference type="InterPro" id="IPR037026">
    <property type="entry name" value="Vgr_OB-fold_dom_sf"/>
</dbReference>
<dbReference type="Pfam" id="PF22178">
    <property type="entry name" value="Gp5_trimer_C"/>
    <property type="match status" value="1"/>
</dbReference>
<dbReference type="SUPFAM" id="SSF69255">
    <property type="entry name" value="gp5 N-terminal domain-like"/>
    <property type="match status" value="1"/>
</dbReference>
<evidence type="ECO:0000313" key="7">
    <source>
        <dbReference type="EMBL" id="MBL6458669.1"/>
    </source>
</evidence>
<dbReference type="NCBIfam" id="TIGR03361">
    <property type="entry name" value="VI_Rhs_Vgr"/>
    <property type="match status" value="1"/>
</dbReference>
<keyword evidence="3" id="KW-0964">Secreted</keyword>
<dbReference type="InterPro" id="IPR054030">
    <property type="entry name" value="Gp5_Vgr_C"/>
</dbReference>
<dbReference type="PANTHER" id="PTHR32305">
    <property type="match status" value="1"/>
</dbReference>
<dbReference type="PANTHER" id="PTHR32305:SF15">
    <property type="entry name" value="PROTEIN RHSA-RELATED"/>
    <property type="match status" value="1"/>
</dbReference>
<dbReference type="InterPro" id="IPR050708">
    <property type="entry name" value="T6SS_VgrG/RHS"/>
</dbReference>
<comment type="similarity">
    <text evidence="2">Belongs to the VgrG protein family.</text>
</comment>
<feature type="domain" description="Gp5/Type VI secretion system Vgr protein OB-fold" evidence="5">
    <location>
        <begin position="388"/>
        <end position="456"/>
    </location>
</feature>